<dbReference type="KEGG" id="cci:CC1G_01886"/>
<evidence type="ECO:0000256" key="6">
    <source>
        <dbReference type="ARBA" id="ARBA00023242"/>
    </source>
</evidence>
<dbReference type="STRING" id="240176.A8N5V5"/>
<dbReference type="GeneID" id="6006688"/>
<name>A8N5V5_COPC7</name>
<dbReference type="InterPro" id="IPR045125">
    <property type="entry name" value="Sub1/Tcp4-like"/>
</dbReference>
<dbReference type="InterPro" id="IPR009044">
    <property type="entry name" value="ssDNA-bd_transcriptional_reg"/>
</dbReference>
<evidence type="ECO:0000256" key="1">
    <source>
        <dbReference type="ARBA" id="ARBA00004123"/>
    </source>
</evidence>
<dbReference type="VEuPathDB" id="FungiDB:CC1G_01886"/>
<dbReference type="PANTHER" id="PTHR13215">
    <property type="entry name" value="RNA POLYMERASE II TRANSCRIPTIONAL COACTIVATOR"/>
    <property type="match status" value="1"/>
</dbReference>
<evidence type="ECO:0000313" key="10">
    <source>
        <dbReference type="Proteomes" id="UP000001861"/>
    </source>
</evidence>
<evidence type="ECO:0000259" key="8">
    <source>
        <dbReference type="Pfam" id="PF02229"/>
    </source>
</evidence>
<dbReference type="GO" id="GO:0005634">
    <property type="term" value="C:nucleus"/>
    <property type="evidence" value="ECO:0007669"/>
    <property type="project" value="UniProtKB-SubCell"/>
</dbReference>
<evidence type="ECO:0000256" key="5">
    <source>
        <dbReference type="ARBA" id="ARBA00023163"/>
    </source>
</evidence>
<dbReference type="InParanoid" id="A8N5V5"/>
<protein>
    <recommendedName>
        <fullName evidence="8">Transcriptional coactivator p15 (PC4) C-terminal domain-containing protein</fullName>
    </recommendedName>
</protein>
<gene>
    <name evidence="9" type="ORF">CC1G_01886</name>
</gene>
<dbReference type="Pfam" id="PF02229">
    <property type="entry name" value="PC4"/>
    <property type="match status" value="1"/>
</dbReference>
<dbReference type="eggNOG" id="KOG2712">
    <property type="taxonomic scope" value="Eukaryota"/>
</dbReference>
<dbReference type="AlphaFoldDB" id="A8N5V5"/>
<dbReference type="Proteomes" id="UP000001861">
    <property type="component" value="Unassembled WGS sequence"/>
</dbReference>
<feature type="compositionally biased region" description="Low complexity" evidence="7">
    <location>
        <begin position="75"/>
        <end position="86"/>
    </location>
</feature>
<dbReference type="GO" id="GO:0003713">
    <property type="term" value="F:transcription coactivator activity"/>
    <property type="evidence" value="ECO:0007669"/>
    <property type="project" value="InterPro"/>
</dbReference>
<feature type="compositionally biased region" description="Low complexity" evidence="7">
    <location>
        <begin position="16"/>
        <end position="26"/>
    </location>
</feature>
<dbReference type="RefSeq" id="XP_001830250.1">
    <property type="nucleotide sequence ID" value="XM_001830198.2"/>
</dbReference>
<keyword evidence="3" id="KW-0805">Transcription regulation</keyword>
<accession>A8N5V5</accession>
<dbReference type="OMA" id="VTINEFR"/>
<keyword evidence="6" id="KW-0539">Nucleus</keyword>
<sequence length="161" mass="17728">MGKRKAVESSEEESEAQSTGESSAEETVPKAKKMSKVQTIKKPASSRKKSSNDSDEEEEAPKPSKKPKRDATEKGASSSAGPSSSAKIKTNKQGEKYIDLGKKKFATVRTFKGKPLLDIREFWGDDDDLKPGKKGISLNLEQWQALREGIDDLDRLIKEVS</sequence>
<dbReference type="InterPro" id="IPR003173">
    <property type="entry name" value="PC4_C"/>
</dbReference>
<dbReference type="EMBL" id="AACS02000003">
    <property type="protein sequence ID" value="EAU91397.1"/>
    <property type="molecule type" value="Genomic_DNA"/>
</dbReference>
<comment type="caution">
    <text evidence="9">The sequence shown here is derived from an EMBL/GenBank/DDBJ whole genome shotgun (WGS) entry which is preliminary data.</text>
</comment>
<keyword evidence="4" id="KW-0238">DNA-binding</keyword>
<keyword evidence="5" id="KW-0804">Transcription</keyword>
<comment type="similarity">
    <text evidence="2">Belongs to the transcriptional coactivator PC4 family.</text>
</comment>
<reference evidence="9 10" key="1">
    <citation type="journal article" date="2010" name="Proc. Natl. Acad. Sci. U.S.A.">
        <title>Insights into evolution of multicellular fungi from the assembled chromosomes of the mushroom Coprinopsis cinerea (Coprinus cinereus).</title>
        <authorList>
            <person name="Stajich J.E."/>
            <person name="Wilke S.K."/>
            <person name="Ahren D."/>
            <person name="Au C.H."/>
            <person name="Birren B.W."/>
            <person name="Borodovsky M."/>
            <person name="Burns C."/>
            <person name="Canback B."/>
            <person name="Casselton L.A."/>
            <person name="Cheng C.K."/>
            <person name="Deng J."/>
            <person name="Dietrich F.S."/>
            <person name="Fargo D.C."/>
            <person name="Farman M.L."/>
            <person name="Gathman A.C."/>
            <person name="Goldberg J."/>
            <person name="Guigo R."/>
            <person name="Hoegger P.J."/>
            <person name="Hooker J.B."/>
            <person name="Huggins A."/>
            <person name="James T.Y."/>
            <person name="Kamada T."/>
            <person name="Kilaru S."/>
            <person name="Kodira C."/>
            <person name="Kues U."/>
            <person name="Kupfer D."/>
            <person name="Kwan H.S."/>
            <person name="Lomsadze A."/>
            <person name="Li W."/>
            <person name="Lilly W.W."/>
            <person name="Ma L.J."/>
            <person name="Mackey A.J."/>
            <person name="Manning G."/>
            <person name="Martin F."/>
            <person name="Muraguchi H."/>
            <person name="Natvig D.O."/>
            <person name="Palmerini H."/>
            <person name="Ramesh M.A."/>
            <person name="Rehmeyer C.J."/>
            <person name="Roe B.A."/>
            <person name="Shenoy N."/>
            <person name="Stanke M."/>
            <person name="Ter-Hovhannisyan V."/>
            <person name="Tunlid A."/>
            <person name="Velagapudi R."/>
            <person name="Vision T.J."/>
            <person name="Zeng Q."/>
            <person name="Zolan M.E."/>
            <person name="Pukkila P.J."/>
        </authorList>
    </citation>
    <scope>NUCLEOTIDE SEQUENCE [LARGE SCALE GENOMIC DNA]</scope>
    <source>
        <strain evidence="10">Okayama-7 / 130 / ATCC MYA-4618 / FGSC 9003</strain>
    </source>
</reference>
<comment type="subcellular location">
    <subcellularLocation>
        <location evidence="1">Nucleus</location>
    </subcellularLocation>
</comment>
<evidence type="ECO:0000256" key="7">
    <source>
        <dbReference type="SAM" id="MobiDB-lite"/>
    </source>
</evidence>
<dbReference type="SUPFAM" id="SSF54447">
    <property type="entry name" value="ssDNA-binding transcriptional regulator domain"/>
    <property type="match status" value="1"/>
</dbReference>
<evidence type="ECO:0000256" key="4">
    <source>
        <dbReference type="ARBA" id="ARBA00023125"/>
    </source>
</evidence>
<dbReference type="OrthoDB" id="2505440at2759"/>
<proteinExistence type="inferred from homology"/>
<feature type="domain" description="Transcriptional coactivator p15 (PC4) C-terminal" evidence="8">
    <location>
        <begin position="99"/>
        <end position="148"/>
    </location>
</feature>
<dbReference type="GO" id="GO:0003677">
    <property type="term" value="F:DNA binding"/>
    <property type="evidence" value="ECO:0007669"/>
    <property type="project" value="UniProtKB-KW"/>
</dbReference>
<keyword evidence="10" id="KW-1185">Reference proteome</keyword>
<organism evidence="9 10">
    <name type="scientific">Coprinopsis cinerea (strain Okayama-7 / 130 / ATCC MYA-4618 / FGSC 9003)</name>
    <name type="common">Inky cap fungus</name>
    <name type="synonym">Hormographiella aspergillata</name>
    <dbReference type="NCBI Taxonomy" id="240176"/>
    <lineage>
        <taxon>Eukaryota</taxon>
        <taxon>Fungi</taxon>
        <taxon>Dikarya</taxon>
        <taxon>Basidiomycota</taxon>
        <taxon>Agaricomycotina</taxon>
        <taxon>Agaricomycetes</taxon>
        <taxon>Agaricomycetidae</taxon>
        <taxon>Agaricales</taxon>
        <taxon>Agaricineae</taxon>
        <taxon>Psathyrellaceae</taxon>
        <taxon>Coprinopsis</taxon>
    </lineage>
</organism>
<dbReference type="Gene3D" id="2.30.31.10">
    <property type="entry name" value="Transcriptional Coactivator Pc4, Chain A"/>
    <property type="match status" value="1"/>
</dbReference>
<dbReference type="GO" id="GO:0060261">
    <property type="term" value="P:positive regulation of transcription initiation by RNA polymerase II"/>
    <property type="evidence" value="ECO:0007669"/>
    <property type="project" value="InterPro"/>
</dbReference>
<feature type="region of interest" description="Disordered" evidence="7">
    <location>
        <begin position="1"/>
        <end position="94"/>
    </location>
</feature>
<evidence type="ECO:0000313" key="9">
    <source>
        <dbReference type="EMBL" id="EAU91397.1"/>
    </source>
</evidence>
<evidence type="ECO:0000256" key="3">
    <source>
        <dbReference type="ARBA" id="ARBA00023015"/>
    </source>
</evidence>
<evidence type="ECO:0000256" key="2">
    <source>
        <dbReference type="ARBA" id="ARBA00009001"/>
    </source>
</evidence>